<keyword evidence="4" id="KW-0735">Signal-anchor</keyword>
<evidence type="ECO:0000313" key="10">
    <source>
        <dbReference type="Proteomes" id="UP001345219"/>
    </source>
</evidence>
<dbReference type="PANTHER" id="PTHR11062">
    <property type="entry name" value="EXOSTOSIN HEPARAN SULFATE GLYCOSYLTRANSFERASE -RELATED"/>
    <property type="match status" value="1"/>
</dbReference>
<keyword evidence="7" id="KW-0812">Transmembrane</keyword>
<reference evidence="9 10" key="1">
    <citation type="journal article" date="2023" name="Hortic Res">
        <title>Pangenome of water caltrop reveals structural variations and asymmetric subgenome divergence after allopolyploidization.</title>
        <authorList>
            <person name="Zhang X."/>
            <person name="Chen Y."/>
            <person name="Wang L."/>
            <person name="Yuan Y."/>
            <person name="Fang M."/>
            <person name="Shi L."/>
            <person name="Lu R."/>
            <person name="Comes H.P."/>
            <person name="Ma Y."/>
            <person name="Chen Y."/>
            <person name="Huang G."/>
            <person name="Zhou Y."/>
            <person name="Zheng Z."/>
            <person name="Qiu Y."/>
        </authorList>
    </citation>
    <scope>NUCLEOTIDE SEQUENCE [LARGE SCALE GENOMIC DNA]</scope>
    <source>
        <tissue evidence="9">Roots</tissue>
    </source>
</reference>
<keyword evidence="5" id="KW-0333">Golgi apparatus</keyword>
<keyword evidence="7" id="KW-1133">Transmembrane helix</keyword>
<keyword evidence="7" id="KW-0472">Membrane</keyword>
<protein>
    <recommendedName>
        <fullName evidence="8">Exostosin GT47 domain-containing protein</fullName>
    </recommendedName>
</protein>
<evidence type="ECO:0000256" key="2">
    <source>
        <dbReference type="ARBA" id="ARBA00010271"/>
    </source>
</evidence>
<dbReference type="EMBL" id="JAXIOK010000009">
    <property type="protein sequence ID" value="KAK4761596.1"/>
    <property type="molecule type" value="Genomic_DNA"/>
</dbReference>
<keyword evidence="10" id="KW-1185">Reference proteome</keyword>
<evidence type="ECO:0000256" key="6">
    <source>
        <dbReference type="SAM" id="MobiDB-lite"/>
    </source>
</evidence>
<dbReference type="InterPro" id="IPR004263">
    <property type="entry name" value="Exostosin"/>
</dbReference>
<feature type="compositionally biased region" description="Basic residues" evidence="6">
    <location>
        <begin position="235"/>
        <end position="245"/>
    </location>
</feature>
<keyword evidence="3" id="KW-0328">Glycosyltransferase</keyword>
<comment type="subcellular location">
    <subcellularLocation>
        <location evidence="1">Golgi apparatus membrane</location>
        <topology evidence="1">Single-pass type II membrane protein</topology>
    </subcellularLocation>
</comment>
<feature type="transmembrane region" description="Helical" evidence="7">
    <location>
        <begin position="148"/>
        <end position="168"/>
    </location>
</feature>
<gene>
    <name evidence="9" type="ORF">SAY87_029480</name>
</gene>
<feature type="domain" description="Exostosin GT47" evidence="8">
    <location>
        <begin position="322"/>
        <end position="605"/>
    </location>
</feature>
<name>A0AAN7Q882_9MYRT</name>
<evidence type="ECO:0000256" key="5">
    <source>
        <dbReference type="ARBA" id="ARBA00023034"/>
    </source>
</evidence>
<dbReference type="PANTHER" id="PTHR11062:SF59">
    <property type="entry name" value="EXOSTOSIN FAMILY PROTEIN"/>
    <property type="match status" value="1"/>
</dbReference>
<keyword evidence="3" id="KW-0808">Transferase</keyword>
<organism evidence="9 10">
    <name type="scientific">Trapa incisa</name>
    <dbReference type="NCBI Taxonomy" id="236973"/>
    <lineage>
        <taxon>Eukaryota</taxon>
        <taxon>Viridiplantae</taxon>
        <taxon>Streptophyta</taxon>
        <taxon>Embryophyta</taxon>
        <taxon>Tracheophyta</taxon>
        <taxon>Spermatophyta</taxon>
        <taxon>Magnoliopsida</taxon>
        <taxon>eudicotyledons</taxon>
        <taxon>Gunneridae</taxon>
        <taxon>Pentapetalae</taxon>
        <taxon>rosids</taxon>
        <taxon>malvids</taxon>
        <taxon>Myrtales</taxon>
        <taxon>Lythraceae</taxon>
        <taxon>Trapa</taxon>
    </lineage>
</organism>
<dbReference type="AlphaFoldDB" id="A0AAN7Q882"/>
<comment type="similarity">
    <text evidence="2">Belongs to the glycosyltransferase 47 family.</text>
</comment>
<dbReference type="Proteomes" id="UP001345219">
    <property type="component" value="Chromosome 23"/>
</dbReference>
<dbReference type="GO" id="GO:0016757">
    <property type="term" value="F:glycosyltransferase activity"/>
    <property type="evidence" value="ECO:0007669"/>
    <property type="project" value="UniProtKB-KW"/>
</dbReference>
<evidence type="ECO:0000256" key="4">
    <source>
        <dbReference type="ARBA" id="ARBA00022968"/>
    </source>
</evidence>
<evidence type="ECO:0000313" key="9">
    <source>
        <dbReference type="EMBL" id="KAK4761596.1"/>
    </source>
</evidence>
<dbReference type="GO" id="GO:0000139">
    <property type="term" value="C:Golgi membrane"/>
    <property type="evidence" value="ECO:0007669"/>
    <property type="project" value="UniProtKB-SubCell"/>
</dbReference>
<dbReference type="InterPro" id="IPR040911">
    <property type="entry name" value="Exostosin_GT47"/>
</dbReference>
<proteinExistence type="inferred from homology"/>
<evidence type="ECO:0000256" key="7">
    <source>
        <dbReference type="SAM" id="Phobius"/>
    </source>
</evidence>
<sequence length="658" mass="76594">MTKKIVQIKLKSKYTQQETDFLCYFQRQILTPENFPFLRLESINQTGNPRKEHLRLLGIRGIRRHALVSEHHVANRQHYSSHHDRCSDKVPDRARRLHLYKSSELKNKIHTRKAASDTISYQTTGIALEPSRHRLSCGRGKRVTWRKFIIFGIIMTMCGMVLPHLLYLSCSNSWRLLSQPIIASSYYSLNSSMHISEAQNRARQEQTLSVPAAPAVSVNFSTQTAQSVSTEKRQTSMRRQRKRHSQVIPKVLSPPPPPPGRRSIPNHLQKSLWSLQPNEALAFAKRELENASAFIDDPDLYAPVFRNISIFKRSYELMEMILKVYIYPDGKRPIFHKPHLFGIYASEGWFMKQMEQNRQFVTRDPEKAHLFYLPYSARQLKLAIYVPGSHDIRPLSIYLRDHMTYLAAKYPFWNRTHGSDHFLVACHDWGPYALTAHEELTLNTIKALCNADISEGIFKAGKDVSLPETIIRNPNKPMRFVGGLMVSQRPILAFFAGHMHGKVRPILLKYWKNKDDDMRIYGPLPKRVSKKMSYVQHMKSSKYCLCPTGYEVNSPRVVEAIYYECVPVIIADNFVPPLNQVFDWSSFSVTVLEKDIPKLKEILTAIPLRRYLKMQTNVKKVQKHFLWNLRPVRYDLFHMILHSIWFSRLNQIEVSLQQ</sequence>
<feature type="region of interest" description="Disordered" evidence="6">
    <location>
        <begin position="223"/>
        <end position="264"/>
    </location>
</feature>
<dbReference type="Pfam" id="PF03016">
    <property type="entry name" value="Exostosin_GT47"/>
    <property type="match status" value="1"/>
</dbReference>
<comment type="caution">
    <text evidence="9">The sequence shown here is derived from an EMBL/GenBank/DDBJ whole genome shotgun (WGS) entry which is preliminary data.</text>
</comment>
<accession>A0AAN7Q882</accession>
<evidence type="ECO:0000259" key="8">
    <source>
        <dbReference type="Pfam" id="PF03016"/>
    </source>
</evidence>
<evidence type="ECO:0000256" key="1">
    <source>
        <dbReference type="ARBA" id="ARBA00004323"/>
    </source>
</evidence>
<evidence type="ECO:0000256" key="3">
    <source>
        <dbReference type="ARBA" id="ARBA00022676"/>
    </source>
</evidence>